<sequence length="878" mass="93792">MRTVGRGKLIAVAIAVALAMGTVFISQDARAQAQAEVRSYDIPAGKLSESLKQLGMQSRLQLLVPPELTRGLRGRPVSGAYTVTQALDQLLANSGLSYEFVNAGTVVIKKAPGPASDKTKSPNGPTGKAKEKAAAESETTTLAAMTVTGTRIRGGSTPSPVITIGSEQIRQEGFTDLGELIRSVPQNFSGGQNPGVLSGNLAGAGNANQNLTGGSSLNLRGLGADATLTLLNGRRMAYGGFTQAVDISAIPVEAVNRIEIVADGASAIYGSDAVGGVGNVILKRDFDGVTVGTRFGKAAQGGLASRDYDVTAGTTWGGGGLIATYKYASIDPIYSSRRSYTERLVDPSTLYPGSDLRSGLFSAHQSLGDSVELHLDALRTTRHQLHMYNYRGTSSRATPDTTTTLVSPSLEVWLPGDWSLSLGTTFGKSEHNEHRRQTVITTGAAIVTDTCYCNDSRGYELGAEGPLFPLPGGDVRLATGIGYRENDFRDVDHVTTASTFRGHEGVRFAYAEFNLPLIGPDQQVRGAQRLDLTAAVRGENYSTFGGVTTPKLGVLYGPNADFTLKASWGKSFKAPTLFERNYAQNAYLFFPSSFGGTRYPVGSTVLVLDGGNRNLQPERATTRSVSLAFHPEAMRGLEAELSWFHIDYRDRVIQPIANASQALSNAIYAPFVNTAPTSQAQADVIASAARFYNFVGAPYDPGKVAAIIYTQYANTARQRIQGVDLSGSYQFELGQGALTLRGSASWLDSTQQTVSTGPTFALSGMLFNPPKLSSRFGAVWQRGGFSTSLFANYRGGVTNRVDNVKSASFTTVDAALRYATGKRDDIWSGMELALSMDNVFDRDPPLYRVAAPLYVASYDSTNYSAIGRFLSLSVSKHW</sequence>
<dbReference type="Gene3D" id="2.170.130.10">
    <property type="entry name" value="TonB-dependent receptor, plug domain"/>
    <property type="match status" value="1"/>
</dbReference>
<feature type="domain" description="Secretin/TonB short N-terminal" evidence="13">
    <location>
        <begin position="60"/>
        <end position="111"/>
    </location>
</feature>
<keyword evidence="4" id="KW-0410">Iron transport</keyword>
<keyword evidence="5 10" id="KW-0812">Transmembrane</keyword>
<protein>
    <submittedName>
        <fullName evidence="14">TonB-dependent receptor</fullName>
    </submittedName>
</protein>
<dbReference type="InterPro" id="IPR036942">
    <property type="entry name" value="Beta-barrel_TonB_sf"/>
</dbReference>
<dbReference type="InterPro" id="IPR037066">
    <property type="entry name" value="Plug_dom_sf"/>
</dbReference>
<evidence type="ECO:0000256" key="8">
    <source>
        <dbReference type="ARBA" id="ARBA00023136"/>
    </source>
</evidence>
<evidence type="ECO:0000256" key="11">
    <source>
        <dbReference type="RuleBase" id="RU003357"/>
    </source>
</evidence>
<dbReference type="Gene3D" id="3.55.50.30">
    <property type="match status" value="1"/>
</dbReference>
<dbReference type="InterPro" id="IPR000531">
    <property type="entry name" value="Beta-barrel_TonB"/>
</dbReference>
<comment type="caution">
    <text evidence="14">The sequence shown here is derived from an EMBL/GenBank/DDBJ whole genome shotgun (WGS) entry which is preliminary data.</text>
</comment>
<dbReference type="EMBL" id="LVJS01000039">
    <property type="protein sequence ID" value="KZC23842.1"/>
    <property type="molecule type" value="Genomic_DNA"/>
</dbReference>
<dbReference type="InterPro" id="IPR012910">
    <property type="entry name" value="Plug_dom"/>
</dbReference>
<feature type="compositionally biased region" description="Low complexity" evidence="12">
    <location>
        <begin position="136"/>
        <end position="150"/>
    </location>
</feature>
<keyword evidence="6" id="KW-0408">Iron</keyword>
<evidence type="ECO:0000256" key="1">
    <source>
        <dbReference type="ARBA" id="ARBA00004571"/>
    </source>
</evidence>
<evidence type="ECO:0000256" key="4">
    <source>
        <dbReference type="ARBA" id="ARBA00022496"/>
    </source>
</evidence>
<dbReference type="PANTHER" id="PTHR47234:SF3">
    <property type="entry name" value="SECRETIN_TONB SHORT N-TERMINAL DOMAIN-CONTAINING PROTEIN"/>
    <property type="match status" value="1"/>
</dbReference>
<keyword evidence="15" id="KW-1185">Reference proteome</keyword>
<dbReference type="AlphaFoldDB" id="A0A154QHP4"/>
<dbReference type="GO" id="GO:0009279">
    <property type="term" value="C:cell outer membrane"/>
    <property type="evidence" value="ECO:0007669"/>
    <property type="project" value="UniProtKB-SubCell"/>
</dbReference>
<dbReference type="Gene3D" id="2.40.170.20">
    <property type="entry name" value="TonB-dependent receptor, beta-barrel domain"/>
    <property type="match status" value="1"/>
</dbReference>
<organism evidence="14 15">
    <name type="scientific">Rhodanobacter thiooxydans</name>
    <dbReference type="NCBI Taxonomy" id="416169"/>
    <lineage>
        <taxon>Bacteria</taxon>
        <taxon>Pseudomonadati</taxon>
        <taxon>Pseudomonadota</taxon>
        <taxon>Gammaproteobacteria</taxon>
        <taxon>Lysobacterales</taxon>
        <taxon>Rhodanobacteraceae</taxon>
        <taxon>Rhodanobacter</taxon>
    </lineage>
</organism>
<dbReference type="GO" id="GO:0006826">
    <property type="term" value="P:iron ion transport"/>
    <property type="evidence" value="ECO:0007669"/>
    <property type="project" value="UniProtKB-KW"/>
</dbReference>
<keyword evidence="7 11" id="KW-0798">TonB box</keyword>
<dbReference type="CDD" id="cd01347">
    <property type="entry name" value="ligand_gated_channel"/>
    <property type="match status" value="1"/>
</dbReference>
<evidence type="ECO:0000259" key="13">
    <source>
        <dbReference type="SMART" id="SM00965"/>
    </source>
</evidence>
<dbReference type="Pfam" id="PF07715">
    <property type="entry name" value="Plug"/>
    <property type="match status" value="1"/>
</dbReference>
<dbReference type="Pfam" id="PF07660">
    <property type="entry name" value="STN"/>
    <property type="match status" value="1"/>
</dbReference>
<reference evidence="14 15" key="1">
    <citation type="journal article" date="2016" name="MBio">
        <title>Lateral Gene Transfer in a Heavy Metal-Contaminated-Groundwater Microbial Community.</title>
        <authorList>
            <person name="Hemme C.L."/>
            <person name="Green S.J."/>
            <person name="Rishishwar L."/>
            <person name="Prakash O."/>
            <person name="Pettenato A."/>
            <person name="Chakraborty R."/>
            <person name="Deutschbauer A.M."/>
            <person name="Van Nostrand J.D."/>
            <person name="Wu L."/>
            <person name="He Z."/>
            <person name="Jordan I.K."/>
            <person name="Hazen T.C."/>
            <person name="Arkin A.P."/>
            <person name="Kostka J.E."/>
            <person name="Zhou J."/>
        </authorList>
    </citation>
    <scope>NUCLEOTIDE SEQUENCE [LARGE SCALE GENOMIC DNA]</scope>
    <source>
        <strain evidence="14 15">FW104-T7</strain>
    </source>
</reference>
<accession>A0A154QHP4</accession>
<evidence type="ECO:0000256" key="2">
    <source>
        <dbReference type="ARBA" id="ARBA00022448"/>
    </source>
</evidence>
<dbReference type="PANTHER" id="PTHR47234">
    <property type="match status" value="1"/>
</dbReference>
<keyword evidence="2 10" id="KW-0813">Transport</keyword>
<dbReference type="STRING" id="416169.RHOFW104T7_11885"/>
<dbReference type="Pfam" id="PF00593">
    <property type="entry name" value="TonB_dep_Rec_b-barrel"/>
    <property type="match status" value="1"/>
</dbReference>
<name>A0A154QHP4_9GAMM</name>
<evidence type="ECO:0000313" key="14">
    <source>
        <dbReference type="EMBL" id="KZC23842.1"/>
    </source>
</evidence>
<evidence type="ECO:0000256" key="5">
    <source>
        <dbReference type="ARBA" id="ARBA00022692"/>
    </source>
</evidence>
<keyword evidence="9 10" id="KW-0998">Cell outer membrane</keyword>
<evidence type="ECO:0000256" key="7">
    <source>
        <dbReference type="ARBA" id="ARBA00023077"/>
    </source>
</evidence>
<evidence type="ECO:0000256" key="3">
    <source>
        <dbReference type="ARBA" id="ARBA00022452"/>
    </source>
</evidence>
<dbReference type="eggNOG" id="COG4771">
    <property type="taxonomic scope" value="Bacteria"/>
</dbReference>
<dbReference type="SMART" id="SM00965">
    <property type="entry name" value="STN"/>
    <property type="match status" value="1"/>
</dbReference>
<dbReference type="Proteomes" id="UP000076131">
    <property type="component" value="Unassembled WGS sequence"/>
</dbReference>
<comment type="similarity">
    <text evidence="10 11">Belongs to the TonB-dependent receptor family.</text>
</comment>
<evidence type="ECO:0000256" key="12">
    <source>
        <dbReference type="SAM" id="MobiDB-lite"/>
    </source>
</evidence>
<evidence type="ECO:0000256" key="10">
    <source>
        <dbReference type="PROSITE-ProRule" id="PRU01360"/>
    </source>
</evidence>
<feature type="compositionally biased region" description="Polar residues" evidence="12">
    <location>
        <begin position="156"/>
        <end position="165"/>
    </location>
</feature>
<keyword evidence="14" id="KW-0675">Receptor</keyword>
<gene>
    <name evidence="14" type="ORF">RHOFW104T7_11885</name>
</gene>
<keyword evidence="4" id="KW-0406">Ion transport</keyword>
<dbReference type="PROSITE" id="PS52016">
    <property type="entry name" value="TONB_DEPENDENT_REC_3"/>
    <property type="match status" value="1"/>
</dbReference>
<keyword evidence="8 10" id="KW-0472">Membrane</keyword>
<feature type="region of interest" description="Disordered" evidence="12">
    <location>
        <begin position="111"/>
        <end position="165"/>
    </location>
</feature>
<evidence type="ECO:0000256" key="9">
    <source>
        <dbReference type="ARBA" id="ARBA00023237"/>
    </source>
</evidence>
<evidence type="ECO:0000313" key="15">
    <source>
        <dbReference type="Proteomes" id="UP000076131"/>
    </source>
</evidence>
<proteinExistence type="inferred from homology"/>
<dbReference type="SUPFAM" id="SSF56935">
    <property type="entry name" value="Porins"/>
    <property type="match status" value="1"/>
</dbReference>
<keyword evidence="3 10" id="KW-1134">Transmembrane beta strand</keyword>
<dbReference type="InterPro" id="IPR039426">
    <property type="entry name" value="TonB-dep_rcpt-like"/>
</dbReference>
<evidence type="ECO:0000256" key="6">
    <source>
        <dbReference type="ARBA" id="ARBA00023004"/>
    </source>
</evidence>
<comment type="subcellular location">
    <subcellularLocation>
        <location evidence="1 10">Cell outer membrane</location>
        <topology evidence="1 10">Multi-pass membrane protein</topology>
    </subcellularLocation>
</comment>
<dbReference type="InterPro" id="IPR011662">
    <property type="entry name" value="Secretin/TonB_short_N"/>
</dbReference>